<evidence type="ECO:0000313" key="1">
    <source>
        <dbReference type="EMBL" id="QSX16898.1"/>
    </source>
</evidence>
<dbReference type="Pfam" id="PF10554">
    <property type="entry name" value="Phage_ASH"/>
    <property type="match status" value="1"/>
</dbReference>
<dbReference type="EMBL" id="CP071491">
    <property type="protein sequence ID" value="QSX16898.1"/>
    <property type="molecule type" value="Genomic_DNA"/>
</dbReference>
<sequence length="316" mass="35782">MKNNLLNFNIDITLFHSKSNLVENISLYKMLSEIYSVHVVAKSTTERGNSNDLYTADNSTPFNRAFFVRSIRTPKENALSVVLSMVGRIGQRLSVGYFPCMVVFHPDTFYRQAWKLAVVPKIIYTELSKMIYKFLCLNRTKHTYNQETLYIQADSEEQARLQLSADYRLLLDRPIAKFRTNQTACPTPEQNNSLPKVSRCGYDDCTTTYEGNRNPDTSGIFLSQIYTSLGKHCPKSIEFAVRLISRDKLSNRTNKASYSYVAVETLSHPIKQGDISYSSLTKTYDTMKKPTQTPSGNTARNVSIALSFATKGGVYA</sequence>
<accession>A0AAX1M4F7</accession>
<dbReference type="AlphaFoldDB" id="A0AAX1M4F7"/>
<dbReference type="InterPro" id="IPR018880">
    <property type="entry name" value="Phage_P4_Ash"/>
</dbReference>
<dbReference type="RefSeq" id="WP_207342736.1">
    <property type="nucleotide sequence ID" value="NZ_CP071491.1"/>
</dbReference>
<name>A0AAX1M4F7_GLAPU</name>
<gene>
    <name evidence="1" type="ORF">J1G54_11415</name>
</gene>
<reference evidence="1" key="1">
    <citation type="submission" date="2021-03" db="EMBL/GenBank/DDBJ databases">
        <title>Characterization of a novel Integrative Conjugative Element in Glaesserella parasuis.</title>
        <authorList>
            <person name="Hu G."/>
            <person name="Sun H."/>
        </authorList>
    </citation>
    <scope>NUCLEOTIDE SEQUENCE</scope>
    <source>
        <strain evidence="1">GHP1807</strain>
    </source>
</reference>
<protein>
    <submittedName>
        <fullName evidence="1">Host cell division inhibitor Icd-like protein</fullName>
    </submittedName>
</protein>
<dbReference type="NCBIfam" id="NF033153">
    <property type="entry name" value="phage_ICD_like"/>
    <property type="match status" value="1"/>
</dbReference>
<evidence type="ECO:0000313" key="2">
    <source>
        <dbReference type="Proteomes" id="UP000662736"/>
    </source>
</evidence>
<proteinExistence type="predicted"/>
<dbReference type="Proteomes" id="UP000662736">
    <property type="component" value="Chromosome"/>
</dbReference>
<organism evidence="1 2">
    <name type="scientific">Glaesserella parasuis</name>
    <name type="common">Haemophilus parasuis</name>
    <dbReference type="NCBI Taxonomy" id="738"/>
    <lineage>
        <taxon>Bacteria</taxon>
        <taxon>Pseudomonadati</taxon>
        <taxon>Pseudomonadota</taxon>
        <taxon>Gammaproteobacteria</taxon>
        <taxon>Pasteurellales</taxon>
        <taxon>Pasteurellaceae</taxon>
        <taxon>Glaesserella</taxon>
    </lineage>
</organism>